<dbReference type="GO" id="GO:0003824">
    <property type="term" value="F:catalytic activity"/>
    <property type="evidence" value="ECO:0007669"/>
    <property type="project" value="InterPro"/>
</dbReference>
<dbReference type="PRINTS" id="PR00412">
    <property type="entry name" value="EPOXHYDRLASE"/>
</dbReference>
<dbReference type="PANTHER" id="PTHR43689:SF8">
    <property type="entry name" value="ALPHA_BETA-HYDROLASES SUPERFAMILY PROTEIN"/>
    <property type="match status" value="1"/>
</dbReference>
<keyword evidence="1" id="KW-0732">Signal</keyword>
<name>A0A1E3WDJ1_9HYPH</name>
<feature type="domain" description="AB hydrolase-1" evidence="2">
    <location>
        <begin position="66"/>
        <end position="305"/>
    </location>
</feature>
<dbReference type="PRINTS" id="PR00111">
    <property type="entry name" value="ABHYDROLASE"/>
</dbReference>
<dbReference type="Gene3D" id="3.40.50.1820">
    <property type="entry name" value="alpha/beta hydrolase"/>
    <property type="match status" value="1"/>
</dbReference>
<dbReference type="AlphaFoldDB" id="A0A1E3WDJ1"/>
<comment type="caution">
    <text evidence="3">The sequence shown here is derived from an EMBL/GenBank/DDBJ whole genome shotgun (WGS) entry which is preliminary data.</text>
</comment>
<dbReference type="PANTHER" id="PTHR43689">
    <property type="entry name" value="HYDROLASE"/>
    <property type="match status" value="1"/>
</dbReference>
<accession>A0A1E3WDJ1</accession>
<dbReference type="Proteomes" id="UP000095042">
    <property type="component" value="Unassembled WGS sequence"/>
</dbReference>
<dbReference type="InterPro" id="IPR029058">
    <property type="entry name" value="AB_hydrolase_fold"/>
</dbReference>
<reference evidence="3 4" key="1">
    <citation type="journal article" date="2016" name="Environ. Microbiol.">
        <title>New Methyloceanibacter diversity from North Sea sediments includes methanotroph containing solely the soluble methane monooxygenase.</title>
        <authorList>
            <person name="Vekeman B."/>
            <person name="Kerckhof F.M."/>
            <person name="Cremers G."/>
            <person name="de Vos P."/>
            <person name="Vandamme P."/>
            <person name="Boon N."/>
            <person name="Op den Camp H.J."/>
            <person name="Heylen K."/>
        </authorList>
    </citation>
    <scope>NUCLEOTIDE SEQUENCE [LARGE SCALE GENOMIC DNA]</scope>
    <source>
        <strain evidence="3 4">R-67177</strain>
    </source>
</reference>
<keyword evidence="4" id="KW-1185">Reference proteome</keyword>
<feature type="chain" id="PRO_5009139242" description="AB hydrolase-1 domain-containing protein" evidence="1">
    <location>
        <begin position="35"/>
        <end position="318"/>
    </location>
</feature>
<gene>
    <name evidence="3" type="ORF">AUC71_07165</name>
</gene>
<protein>
    <recommendedName>
        <fullName evidence="2">AB hydrolase-1 domain-containing protein</fullName>
    </recommendedName>
</protein>
<dbReference type="InterPro" id="IPR000639">
    <property type="entry name" value="Epox_hydrolase-like"/>
</dbReference>
<evidence type="ECO:0000259" key="2">
    <source>
        <dbReference type="Pfam" id="PF00561"/>
    </source>
</evidence>
<dbReference type="InterPro" id="IPR000073">
    <property type="entry name" value="AB_hydrolase_1"/>
</dbReference>
<proteinExistence type="predicted"/>
<dbReference type="SUPFAM" id="SSF53474">
    <property type="entry name" value="alpha/beta-Hydrolases"/>
    <property type="match status" value="1"/>
</dbReference>
<evidence type="ECO:0000313" key="4">
    <source>
        <dbReference type="Proteomes" id="UP000095042"/>
    </source>
</evidence>
<evidence type="ECO:0000256" key="1">
    <source>
        <dbReference type="SAM" id="SignalP"/>
    </source>
</evidence>
<dbReference type="EMBL" id="LPWD01000036">
    <property type="protein sequence ID" value="ODS03879.1"/>
    <property type="molecule type" value="Genomic_DNA"/>
</dbReference>
<sequence length="318" mass="34699">MKATDLAAMAATSLRGVLGLVAATLCALALGAHAANSDDEGPGFARLGPPEAPVKLFYEEKGRGSPVLLVHGFGASTYTWRNIAPGLAENHRVIAVDLKGFGQSDKPFDERYSVFDQAELLKQLIIDNNLRDLTLVGHSYGGGVVLVLALDEDPRLTGRISKLVLLDTIAYPQDVPVFFRILDTPFLSHVGVRMVPPSVQTRIALRIAYLDNSKIDDEEVEMYAAPLRTAAGKHAIIHSARQIIPEGLEELSERYRSIAAPTLIAWCDHDRIVPLDVGLKLRRTLPDAELKIIEGCGHMPQEEQPEATLDLIQGFLND</sequence>
<dbReference type="Pfam" id="PF00561">
    <property type="entry name" value="Abhydrolase_1"/>
    <property type="match status" value="1"/>
</dbReference>
<feature type="signal peptide" evidence="1">
    <location>
        <begin position="1"/>
        <end position="34"/>
    </location>
</feature>
<evidence type="ECO:0000313" key="3">
    <source>
        <dbReference type="EMBL" id="ODS03879.1"/>
    </source>
</evidence>
<organism evidence="3 4">
    <name type="scientific">Methyloceanibacter marginalis</name>
    <dbReference type="NCBI Taxonomy" id="1774971"/>
    <lineage>
        <taxon>Bacteria</taxon>
        <taxon>Pseudomonadati</taxon>
        <taxon>Pseudomonadota</taxon>
        <taxon>Alphaproteobacteria</taxon>
        <taxon>Hyphomicrobiales</taxon>
        <taxon>Hyphomicrobiaceae</taxon>
        <taxon>Methyloceanibacter</taxon>
    </lineage>
</organism>